<dbReference type="PANTHER" id="PTHR35561">
    <property type="entry name" value="RNA 2',3'-CYCLIC PHOSPHODIESTERASE"/>
    <property type="match status" value="1"/>
</dbReference>
<evidence type="ECO:0000313" key="4">
    <source>
        <dbReference type="EMBL" id="OGY74181.1"/>
    </source>
</evidence>
<dbReference type="AlphaFoldDB" id="A0A1G2ABE7"/>
<dbReference type="Proteomes" id="UP000178315">
    <property type="component" value="Unassembled WGS sequence"/>
</dbReference>
<accession>A0A1G2ABE7</accession>
<dbReference type="InterPro" id="IPR020084">
    <property type="entry name" value="NUDIX_hydrolase_CS"/>
</dbReference>
<dbReference type="InterPro" id="IPR004175">
    <property type="entry name" value="RNA_CPDase"/>
</dbReference>
<gene>
    <name evidence="4" type="ORF">A3H61_01440</name>
</gene>
<evidence type="ECO:0000256" key="1">
    <source>
        <dbReference type="ARBA" id="ARBA00022801"/>
    </source>
</evidence>
<dbReference type="Gene3D" id="3.90.1140.10">
    <property type="entry name" value="Cyclic phosphodiesterase"/>
    <property type="match status" value="1"/>
</dbReference>
<evidence type="ECO:0000313" key="5">
    <source>
        <dbReference type="Proteomes" id="UP000178315"/>
    </source>
</evidence>
<dbReference type="SUPFAM" id="SSF55811">
    <property type="entry name" value="Nudix"/>
    <property type="match status" value="1"/>
</dbReference>
<feature type="non-terminal residue" evidence="4">
    <location>
        <position position="1"/>
    </location>
</feature>
<dbReference type="InterPro" id="IPR009097">
    <property type="entry name" value="Cyclic_Pdiesterase"/>
</dbReference>
<dbReference type="PANTHER" id="PTHR35561:SF1">
    <property type="entry name" value="RNA 2',3'-CYCLIC PHOSPHODIESTERASE"/>
    <property type="match status" value="1"/>
</dbReference>
<dbReference type="SUPFAM" id="SSF55144">
    <property type="entry name" value="LigT-like"/>
    <property type="match status" value="1"/>
</dbReference>
<proteinExistence type="inferred from homology"/>
<reference evidence="4 5" key="1">
    <citation type="journal article" date="2016" name="Nat. Commun.">
        <title>Thousands of microbial genomes shed light on interconnected biogeochemical processes in an aquifer system.</title>
        <authorList>
            <person name="Anantharaman K."/>
            <person name="Brown C.T."/>
            <person name="Hug L.A."/>
            <person name="Sharon I."/>
            <person name="Castelle C.J."/>
            <person name="Probst A.J."/>
            <person name="Thomas B.C."/>
            <person name="Singh A."/>
            <person name="Wilkins M.J."/>
            <person name="Karaoz U."/>
            <person name="Brodie E.L."/>
            <person name="Williams K.H."/>
            <person name="Hubbard S.S."/>
            <person name="Banfield J.F."/>
        </authorList>
    </citation>
    <scope>NUCLEOTIDE SEQUENCE [LARGE SCALE GENOMIC DNA]</scope>
</reference>
<dbReference type="InterPro" id="IPR015797">
    <property type="entry name" value="NUDIX_hydrolase-like_dom_sf"/>
</dbReference>
<dbReference type="InterPro" id="IPR000086">
    <property type="entry name" value="NUDIX_hydrolase_dom"/>
</dbReference>
<dbReference type="Gene3D" id="3.90.79.10">
    <property type="entry name" value="Nucleoside Triphosphate Pyrophosphohydrolase"/>
    <property type="match status" value="1"/>
</dbReference>
<dbReference type="PROSITE" id="PS00893">
    <property type="entry name" value="NUDIX_BOX"/>
    <property type="match status" value="1"/>
</dbReference>
<comment type="similarity">
    <text evidence="2">Belongs to the Nudix hydrolase family.</text>
</comment>
<dbReference type="GO" id="GO:0004113">
    <property type="term" value="F:2',3'-cyclic-nucleotide 3'-phosphodiesterase activity"/>
    <property type="evidence" value="ECO:0007669"/>
    <property type="project" value="InterPro"/>
</dbReference>
<evidence type="ECO:0000256" key="2">
    <source>
        <dbReference type="RuleBase" id="RU003476"/>
    </source>
</evidence>
<evidence type="ECO:0000259" key="3">
    <source>
        <dbReference type="PROSITE" id="PS51462"/>
    </source>
</evidence>
<comment type="caution">
    <text evidence="4">The sequence shown here is derived from an EMBL/GenBank/DDBJ whole genome shotgun (WGS) entry which is preliminary data.</text>
</comment>
<feature type="domain" description="Nudix hydrolase" evidence="3">
    <location>
        <begin position="142"/>
        <end position="283"/>
    </location>
</feature>
<dbReference type="PROSITE" id="PS51462">
    <property type="entry name" value="NUDIX"/>
    <property type="match status" value="1"/>
</dbReference>
<dbReference type="PRINTS" id="PR00502">
    <property type="entry name" value="NUDIXFAMILY"/>
</dbReference>
<dbReference type="InterPro" id="IPR020476">
    <property type="entry name" value="Nudix_hydrolase"/>
</dbReference>
<protein>
    <recommendedName>
        <fullName evidence="3">Nudix hydrolase domain-containing protein</fullName>
    </recommendedName>
</protein>
<keyword evidence="1 2" id="KW-0378">Hydrolase</keyword>
<name>A0A1G2ABE7_9BACT</name>
<dbReference type="Pfam" id="PF00293">
    <property type="entry name" value="NUDIX"/>
    <property type="match status" value="1"/>
</dbReference>
<dbReference type="GO" id="GO:0008664">
    <property type="term" value="F:RNA 2',3'-cyclic 3'-phosphodiesterase activity"/>
    <property type="evidence" value="ECO:0007669"/>
    <property type="project" value="InterPro"/>
</dbReference>
<organism evidence="4 5">
    <name type="scientific">Candidatus Jacksonbacteria bacterium RIFCSPLOWO2_02_FULL_44_20</name>
    <dbReference type="NCBI Taxonomy" id="1798460"/>
    <lineage>
        <taxon>Bacteria</taxon>
        <taxon>Candidatus Jacksoniibacteriota</taxon>
    </lineage>
</organism>
<sequence length="289" mass="32110">FTLAFLGEVAPELVTKLAKVGEGVAVANKPLKISLTGWDLIPSVAEARVLAIKTKADDNFLKIQSDLTAAGRGLGLNGVSAKPPHLTLARLKSPMPVPDFDFPNLQLTITEFSLIESTLTTAGPNYKALKHFLLTTGRKKEKYRPNVSICLINKNNEVFLIERAGSPGHWQLPQGGIDEGEKVEPAARRELNEESGIKSVKLLQIGGFKFKYKFPYAHPGYNNDYIGQEQTPVYFQFLGSDGEIKLNLREASGYQWVALNDLVNTVFPVRQEYTKLVYDELKKILKLHD</sequence>
<dbReference type="EMBL" id="MHJU01000002">
    <property type="protein sequence ID" value="OGY74181.1"/>
    <property type="molecule type" value="Genomic_DNA"/>
</dbReference>